<evidence type="ECO:0000313" key="1">
    <source>
        <dbReference type="EMBL" id="OAG36291.1"/>
    </source>
</evidence>
<sequence length="234" mass="26405">MTLKLFSTTKEMPSPTLPEYEGIVEDRMRLEESTVDEITPQCCYDVKEVHLDARTLVDLVHALHPIMPSARRCDACHDRPPSSSVDSKVYPKATNDTWQDSSSMWQLVRSELPTETPLSQDLVEILGSWVVAQEMSSLQLARIYRISGGLATDRHKEAMERAGASYMIRTVQHDAEKALFLYHSFDACWDIPWTKVYSMTELGDKKPYASGAQTIVLPSAFDETLTTFQAGRRG</sequence>
<dbReference type="RefSeq" id="XP_022508243.1">
    <property type="nucleotide sequence ID" value="XM_022659466.1"/>
</dbReference>
<dbReference type="Proteomes" id="UP000077002">
    <property type="component" value="Unassembled WGS sequence"/>
</dbReference>
<dbReference type="EMBL" id="LVKK01000095">
    <property type="protein sequence ID" value="OAG36291.1"/>
    <property type="molecule type" value="Genomic_DNA"/>
</dbReference>
<keyword evidence="2" id="KW-1185">Reference proteome</keyword>
<dbReference type="GeneID" id="34604666"/>
<accession>A0A177EY29</accession>
<dbReference type="AlphaFoldDB" id="A0A177EY29"/>
<proteinExistence type="predicted"/>
<name>A0A177EY29_9EURO</name>
<protein>
    <submittedName>
        <fullName evidence="1">Uncharacterized protein</fullName>
    </submittedName>
</protein>
<organism evidence="1 2">
    <name type="scientific">Fonsecaea monophora</name>
    <dbReference type="NCBI Taxonomy" id="254056"/>
    <lineage>
        <taxon>Eukaryota</taxon>
        <taxon>Fungi</taxon>
        <taxon>Dikarya</taxon>
        <taxon>Ascomycota</taxon>
        <taxon>Pezizomycotina</taxon>
        <taxon>Eurotiomycetes</taxon>
        <taxon>Chaetothyriomycetidae</taxon>
        <taxon>Chaetothyriales</taxon>
        <taxon>Herpotrichiellaceae</taxon>
        <taxon>Fonsecaea</taxon>
    </lineage>
</organism>
<comment type="caution">
    <text evidence="1">The sequence shown here is derived from an EMBL/GenBank/DDBJ whole genome shotgun (WGS) entry which is preliminary data.</text>
</comment>
<gene>
    <name evidence="1" type="ORF">AYO21_09533</name>
</gene>
<evidence type="ECO:0000313" key="2">
    <source>
        <dbReference type="Proteomes" id="UP000077002"/>
    </source>
</evidence>
<reference evidence="1 2" key="1">
    <citation type="submission" date="2016-03" db="EMBL/GenBank/DDBJ databases">
        <title>Draft genome sequence of the Fonsecaea monophora CBS 269.37.</title>
        <authorList>
            <person name="Bombassaro A."/>
            <person name="Vinicius W.A."/>
            <person name="De Hoog S."/>
            <person name="Sun J."/>
            <person name="Souza E.M."/>
            <person name="Raittz R.T."/>
            <person name="Costa F."/>
            <person name="Leao A.C."/>
            <person name="Tadra-Sfeir M.Z."/>
            <person name="Baura V."/>
            <person name="Balsanelli E."/>
            <person name="Pedrosa F.O."/>
            <person name="Moreno L.F."/>
            <person name="Steffens M.B."/>
            <person name="Xi L."/>
            <person name="Bocca A.L."/>
            <person name="Felipe M.S."/>
            <person name="Teixeira M."/>
            <person name="Telles Filho F.Q."/>
            <person name="Azevedo C.M."/>
            <person name="Gomes R."/>
            <person name="Vicente V.A."/>
        </authorList>
    </citation>
    <scope>NUCLEOTIDE SEQUENCE [LARGE SCALE GENOMIC DNA]</scope>
    <source>
        <strain evidence="1 2">CBS 269.37</strain>
    </source>
</reference>